<dbReference type="GO" id="GO:0051205">
    <property type="term" value="P:protein insertion into membrane"/>
    <property type="evidence" value="ECO:0007669"/>
    <property type="project" value="TreeGrafter"/>
</dbReference>
<evidence type="ECO:0000256" key="13">
    <source>
        <dbReference type="HAMAP-Rule" id="MF_01810"/>
    </source>
</evidence>
<dbReference type="PRINTS" id="PR00701">
    <property type="entry name" value="60KDINNERMP"/>
</dbReference>
<evidence type="ECO:0000256" key="6">
    <source>
        <dbReference type="ARBA" id="ARBA00022692"/>
    </source>
</evidence>
<dbReference type="CDD" id="cd19961">
    <property type="entry name" value="EcYidC-like_peri"/>
    <property type="match status" value="1"/>
</dbReference>
<keyword evidence="5 13" id="KW-1003">Cell membrane</keyword>
<dbReference type="RefSeq" id="WP_116684643.1">
    <property type="nucleotide sequence ID" value="NZ_QURL01000009.1"/>
</dbReference>
<feature type="domain" description="Membrane insertase YidC N-terminal" evidence="16">
    <location>
        <begin position="90"/>
        <end position="369"/>
    </location>
</feature>
<evidence type="ECO:0000259" key="16">
    <source>
        <dbReference type="Pfam" id="PF14849"/>
    </source>
</evidence>
<evidence type="ECO:0000256" key="11">
    <source>
        <dbReference type="ARBA" id="ARBA00033245"/>
    </source>
</evidence>
<evidence type="ECO:0000313" key="17">
    <source>
        <dbReference type="EMBL" id="RFC62115.1"/>
    </source>
</evidence>
<dbReference type="GO" id="GO:0015031">
    <property type="term" value="P:protein transport"/>
    <property type="evidence" value="ECO:0007669"/>
    <property type="project" value="UniProtKB-KW"/>
</dbReference>
<comment type="function">
    <text evidence="13">Required for the insertion and/or proper folding and/or complex formation of integral membrane proteins into the membrane. Involved in integration of membrane proteins that insert both dependently and independently of the Sec translocase complex, as well as at least some lipoproteins. Aids folding of multispanning membrane proteins.</text>
</comment>
<dbReference type="InterPro" id="IPR028055">
    <property type="entry name" value="YidC/Oxa/ALB_C"/>
</dbReference>
<dbReference type="GO" id="GO:0005886">
    <property type="term" value="C:plasma membrane"/>
    <property type="evidence" value="ECO:0007669"/>
    <property type="project" value="UniProtKB-SubCell"/>
</dbReference>
<evidence type="ECO:0000256" key="9">
    <source>
        <dbReference type="ARBA" id="ARBA00023136"/>
    </source>
</evidence>
<dbReference type="InterPro" id="IPR047196">
    <property type="entry name" value="YidC_ALB_C"/>
</dbReference>
<dbReference type="Pfam" id="PF02096">
    <property type="entry name" value="60KD_IMP"/>
    <property type="match status" value="1"/>
</dbReference>
<dbReference type="GO" id="GO:0032977">
    <property type="term" value="F:membrane insertase activity"/>
    <property type="evidence" value="ECO:0007669"/>
    <property type="project" value="InterPro"/>
</dbReference>
<keyword evidence="18" id="KW-1185">Reference proteome</keyword>
<evidence type="ECO:0000256" key="5">
    <source>
        <dbReference type="ARBA" id="ARBA00022475"/>
    </source>
</evidence>
<keyword evidence="7 13" id="KW-0653">Protein transport</keyword>
<comment type="subunit">
    <text evidence="13">Interacts with the Sec translocase complex via SecD. Specifically interacts with transmembrane segments of nascent integral membrane proteins during membrane integration.</text>
</comment>
<protein>
    <recommendedName>
        <fullName evidence="3 13">Membrane protein insertase YidC</fullName>
    </recommendedName>
    <alternativeName>
        <fullName evidence="12 13">Foldase YidC</fullName>
    </alternativeName>
    <alternativeName>
        <fullName evidence="11 13">Membrane integrase YidC</fullName>
    </alternativeName>
    <alternativeName>
        <fullName evidence="13">Membrane protein YidC</fullName>
    </alternativeName>
</protein>
<feature type="domain" description="Membrane insertase YidC/Oxa/ALB C-terminal" evidence="15">
    <location>
        <begin position="381"/>
        <end position="578"/>
    </location>
</feature>
<dbReference type="OrthoDB" id="9780552at2"/>
<name>A0A371WYP8_9HYPH</name>
<evidence type="ECO:0000256" key="14">
    <source>
        <dbReference type="SAM" id="MobiDB-lite"/>
    </source>
</evidence>
<dbReference type="InterPro" id="IPR038221">
    <property type="entry name" value="YidC_periplasmic_sf"/>
</dbReference>
<dbReference type="Gene3D" id="2.70.98.90">
    <property type="match status" value="1"/>
</dbReference>
<proteinExistence type="inferred from homology"/>
<dbReference type="Pfam" id="PF14849">
    <property type="entry name" value="YidC_periplas"/>
    <property type="match status" value="1"/>
</dbReference>
<feature type="transmembrane region" description="Helical" evidence="13">
    <location>
        <begin position="6"/>
        <end position="26"/>
    </location>
</feature>
<sequence length="603" mass="67595">MEMNRNFLIAMALSILILVGWQYLVISPRMDEQQVRTETAQTEGSLQTPQTPAGTSQESLTAPSGRESVVGSPNLPAGATRAEVLAAGNRVPIDTPELTGSINLQGARLDDLRLKHYHETVDDTSPTIVLLSPEQLPDGYFAEYGLIQPGSGQLVGANTQWQAEAGATLTPDTPVTLTATTENGLTVRRQISVDPNFMFTYEDTVENTGDAAIEVSPYGRIARYSKPEHAAAYVLFEGLLGVFGEEGLDEVSYSTIEDDGRLTQPKSSGGGWLGITDKYWATALVPQDGQDFQSQFLYRTGERPHYQTEFVSDPISVAPGASANILNRTFAGAKEVDKINAYEEELNIRQFGQLIDWGWFYFITKPMFTALDYIYKLVGNFGVAILIVTVFLKLLFFPLANKSYKSMARMKTIQPKVMELRERFKDDRQKQQQEMMKLYREEKINPAAGCWPILIQIPVFFALYKVLYVTIEMRHAPFFGWIQDLAAPDPTSIFNLFGLIPIELPHILMIGVWPILMGITMFVQMRLNPTPPDPTQAMIFTWMPVVFTFMLAAFPAGLVIYWTWNNTLSIIQQSVIMKRNGAKIELFDNLRGMFKRKEKPSQG</sequence>
<dbReference type="PANTHER" id="PTHR12428:SF65">
    <property type="entry name" value="CYTOCHROME C OXIDASE ASSEMBLY PROTEIN COX18, MITOCHONDRIAL"/>
    <property type="match status" value="1"/>
</dbReference>
<organism evidence="17 18">
    <name type="scientific">Fulvimarina endophytica</name>
    <dbReference type="NCBI Taxonomy" id="2293836"/>
    <lineage>
        <taxon>Bacteria</taxon>
        <taxon>Pseudomonadati</taxon>
        <taxon>Pseudomonadota</taxon>
        <taxon>Alphaproteobacteria</taxon>
        <taxon>Hyphomicrobiales</taxon>
        <taxon>Aurantimonadaceae</taxon>
        <taxon>Fulvimarina</taxon>
    </lineage>
</organism>
<comment type="subcellular location">
    <subcellularLocation>
        <location evidence="1">Cell inner membrane</location>
        <topology evidence="1">Multi-pass membrane protein</topology>
    </subcellularLocation>
    <subcellularLocation>
        <location evidence="13">Cell membrane</location>
        <topology evidence="13">Multi-pass membrane protein</topology>
    </subcellularLocation>
</comment>
<keyword evidence="10 13" id="KW-0143">Chaperone</keyword>
<evidence type="ECO:0000256" key="4">
    <source>
        <dbReference type="ARBA" id="ARBA00022448"/>
    </source>
</evidence>
<dbReference type="InterPro" id="IPR019998">
    <property type="entry name" value="Membr_insert_YidC"/>
</dbReference>
<evidence type="ECO:0000256" key="10">
    <source>
        <dbReference type="ARBA" id="ARBA00023186"/>
    </source>
</evidence>
<feature type="transmembrane region" description="Helical" evidence="13">
    <location>
        <begin position="381"/>
        <end position="400"/>
    </location>
</feature>
<gene>
    <name evidence="13 17" type="primary">yidC</name>
    <name evidence="17" type="ORF">DYI37_17890</name>
</gene>
<evidence type="ECO:0000256" key="1">
    <source>
        <dbReference type="ARBA" id="ARBA00004429"/>
    </source>
</evidence>
<feature type="compositionally biased region" description="Polar residues" evidence="14">
    <location>
        <begin position="36"/>
        <end position="62"/>
    </location>
</feature>
<feature type="transmembrane region" description="Helical" evidence="13">
    <location>
        <begin position="539"/>
        <end position="564"/>
    </location>
</feature>
<keyword evidence="9 13" id="KW-0472">Membrane</keyword>
<keyword evidence="6 13" id="KW-0812">Transmembrane</keyword>
<evidence type="ECO:0000256" key="2">
    <source>
        <dbReference type="ARBA" id="ARBA00010527"/>
    </source>
</evidence>
<evidence type="ECO:0000313" key="18">
    <source>
        <dbReference type="Proteomes" id="UP000264310"/>
    </source>
</evidence>
<dbReference type="EMBL" id="QURL01000009">
    <property type="protein sequence ID" value="RFC62115.1"/>
    <property type="molecule type" value="Genomic_DNA"/>
</dbReference>
<dbReference type="HAMAP" id="MF_01810">
    <property type="entry name" value="YidC_type1"/>
    <property type="match status" value="1"/>
</dbReference>
<evidence type="ECO:0000256" key="12">
    <source>
        <dbReference type="ARBA" id="ARBA00033342"/>
    </source>
</evidence>
<comment type="caution">
    <text evidence="17">The sequence shown here is derived from an EMBL/GenBank/DDBJ whole genome shotgun (WGS) entry which is preliminary data.</text>
</comment>
<feature type="transmembrane region" description="Helical" evidence="13">
    <location>
        <begin position="507"/>
        <end position="527"/>
    </location>
</feature>
<dbReference type="InterPro" id="IPR001708">
    <property type="entry name" value="YidC/ALB3/OXA1/COX18"/>
</dbReference>
<dbReference type="NCBIfam" id="NF002353">
    <property type="entry name" value="PRK01318.1-4"/>
    <property type="match status" value="1"/>
</dbReference>
<dbReference type="Proteomes" id="UP000264310">
    <property type="component" value="Unassembled WGS sequence"/>
</dbReference>
<feature type="region of interest" description="Disordered" evidence="14">
    <location>
        <begin position="35"/>
        <end position="76"/>
    </location>
</feature>
<dbReference type="AlphaFoldDB" id="A0A371WYP8"/>
<accession>A0A371WYP8</accession>
<reference evidence="17 18" key="1">
    <citation type="submission" date="2018-08" db="EMBL/GenBank/DDBJ databases">
        <title>Fulvimarina sp. 85, whole genome shotgun sequence.</title>
        <authorList>
            <person name="Tuo L."/>
        </authorList>
    </citation>
    <scope>NUCLEOTIDE SEQUENCE [LARGE SCALE GENOMIC DNA]</scope>
    <source>
        <strain evidence="17 18">85</strain>
    </source>
</reference>
<dbReference type="PRINTS" id="PR01900">
    <property type="entry name" value="YIDCPROTEIN"/>
</dbReference>
<dbReference type="CDD" id="cd20070">
    <property type="entry name" value="5TM_YidC_Alb3"/>
    <property type="match status" value="1"/>
</dbReference>
<evidence type="ECO:0000259" key="15">
    <source>
        <dbReference type="Pfam" id="PF02096"/>
    </source>
</evidence>
<comment type="similarity">
    <text evidence="2 13">Belongs to the OXA1/ALB3/YidC family. Type 1 subfamily.</text>
</comment>
<evidence type="ECO:0000256" key="7">
    <source>
        <dbReference type="ARBA" id="ARBA00022927"/>
    </source>
</evidence>
<evidence type="ECO:0000256" key="8">
    <source>
        <dbReference type="ARBA" id="ARBA00022989"/>
    </source>
</evidence>
<dbReference type="InterPro" id="IPR028053">
    <property type="entry name" value="Membr_insert_YidC_N"/>
</dbReference>
<keyword evidence="4 13" id="KW-0813">Transport</keyword>
<dbReference type="NCBIfam" id="TIGR03593">
    <property type="entry name" value="yidC_nterm"/>
    <property type="match status" value="1"/>
</dbReference>
<dbReference type="NCBIfam" id="TIGR03592">
    <property type="entry name" value="yidC_oxa1_cterm"/>
    <property type="match status" value="1"/>
</dbReference>
<dbReference type="PANTHER" id="PTHR12428">
    <property type="entry name" value="OXA1"/>
    <property type="match status" value="1"/>
</dbReference>
<evidence type="ECO:0000256" key="3">
    <source>
        <dbReference type="ARBA" id="ARBA00015325"/>
    </source>
</evidence>
<keyword evidence="8 13" id="KW-1133">Transmembrane helix</keyword>